<proteinExistence type="predicted"/>
<reference evidence="2 3" key="1">
    <citation type="submission" date="2019-03" db="EMBL/GenBank/DDBJ databases">
        <title>Single cell metagenomics reveals metabolic interactions within the superorganism composed of flagellate Streblomastix strix and complex community of Bacteroidetes bacteria on its surface.</title>
        <authorList>
            <person name="Treitli S.C."/>
            <person name="Kolisko M."/>
            <person name="Husnik F."/>
            <person name="Keeling P."/>
            <person name="Hampl V."/>
        </authorList>
    </citation>
    <scope>NUCLEOTIDE SEQUENCE [LARGE SCALE GENOMIC DNA]</scope>
    <source>
        <strain evidence="2">ST1C</strain>
    </source>
</reference>
<organism evidence="2 3">
    <name type="scientific">Streblomastix strix</name>
    <dbReference type="NCBI Taxonomy" id="222440"/>
    <lineage>
        <taxon>Eukaryota</taxon>
        <taxon>Metamonada</taxon>
        <taxon>Preaxostyla</taxon>
        <taxon>Oxymonadida</taxon>
        <taxon>Streblomastigidae</taxon>
        <taxon>Streblomastix</taxon>
    </lineage>
</organism>
<feature type="compositionally biased region" description="Polar residues" evidence="1">
    <location>
        <begin position="141"/>
        <end position="153"/>
    </location>
</feature>
<comment type="caution">
    <text evidence="2">The sequence shown here is derived from an EMBL/GenBank/DDBJ whole genome shotgun (WGS) entry which is preliminary data.</text>
</comment>
<dbReference type="Proteomes" id="UP000324800">
    <property type="component" value="Unassembled WGS sequence"/>
</dbReference>
<feature type="compositionally biased region" description="Basic and acidic residues" evidence="1">
    <location>
        <begin position="111"/>
        <end position="129"/>
    </location>
</feature>
<evidence type="ECO:0000256" key="1">
    <source>
        <dbReference type="SAM" id="MobiDB-lite"/>
    </source>
</evidence>
<gene>
    <name evidence="2" type="ORF">EZS28_005127</name>
</gene>
<name>A0A5J4WWM2_9EUKA</name>
<evidence type="ECO:0000313" key="3">
    <source>
        <dbReference type="Proteomes" id="UP000324800"/>
    </source>
</evidence>
<dbReference type="AlphaFoldDB" id="A0A5J4WWM2"/>
<feature type="compositionally biased region" description="Acidic residues" evidence="1">
    <location>
        <begin position="156"/>
        <end position="169"/>
    </location>
</feature>
<protein>
    <submittedName>
        <fullName evidence="2">Uncharacterized protein</fullName>
    </submittedName>
</protein>
<dbReference type="EMBL" id="SNRW01000772">
    <property type="protein sequence ID" value="KAA6399341.1"/>
    <property type="molecule type" value="Genomic_DNA"/>
</dbReference>
<sequence length="169" mass="19868">MDTKTIRQSKTLTRKALTSKRMIIEPKDNKTIMDPTTKPYMNKTKEIINQEKLDHHIQTIPNKNQEIQTFNYPKANNFQSAHLQNQVKLQGKLQYPNKGYKQPTTMIFEEKQEQRKKADVAPITEDKSANHFKGYKISAGSMKQKQRFNSKNQIEIEPDSETDWPDQWD</sequence>
<feature type="region of interest" description="Disordered" evidence="1">
    <location>
        <begin position="111"/>
        <end position="169"/>
    </location>
</feature>
<accession>A0A5J4WWM2</accession>
<evidence type="ECO:0000313" key="2">
    <source>
        <dbReference type="EMBL" id="KAA6399341.1"/>
    </source>
</evidence>